<dbReference type="HOGENOM" id="CLU_010573_0_0_9"/>
<dbReference type="AlphaFoldDB" id="A0A0F4LAX8"/>
<evidence type="ECO:0000259" key="2">
    <source>
        <dbReference type="Pfam" id="PF14028"/>
    </source>
</evidence>
<dbReference type="Proteomes" id="UP000033531">
    <property type="component" value="Unassembled WGS sequence"/>
</dbReference>
<name>A0A0F4LAX8_9LACO</name>
<accession>A0A0F4LAX8</accession>
<evidence type="ECO:0000313" key="4">
    <source>
        <dbReference type="Proteomes" id="UP000033531"/>
    </source>
</evidence>
<dbReference type="RefSeq" id="WP_046325835.1">
    <property type="nucleotide sequence ID" value="NZ_JBHTMT010000007.1"/>
</dbReference>
<dbReference type="InterPro" id="IPR006827">
    <property type="entry name" value="Lant_deHydtase_N"/>
</dbReference>
<evidence type="ECO:0008006" key="5">
    <source>
        <dbReference type="Google" id="ProtNLM"/>
    </source>
</evidence>
<feature type="domain" description="Thiopeptide-type bacteriocin biosynthesis" evidence="2">
    <location>
        <begin position="738"/>
        <end position="978"/>
    </location>
</feature>
<dbReference type="EMBL" id="JXLI01000019">
    <property type="protein sequence ID" value="KJY54736.1"/>
    <property type="molecule type" value="Genomic_DNA"/>
</dbReference>
<keyword evidence="3" id="KW-0614">Plasmid</keyword>
<gene>
    <name evidence="3" type="ORF">JF74_19140</name>
</gene>
<evidence type="ECO:0000313" key="3">
    <source>
        <dbReference type="EMBL" id="KJY54736.1"/>
    </source>
</evidence>
<dbReference type="Pfam" id="PF14028">
    <property type="entry name" value="Lant_dehydr_C"/>
    <property type="match status" value="1"/>
</dbReference>
<organism evidence="3 4">
    <name type="scientific">Lactobacillus melliventris</name>
    <dbReference type="NCBI Taxonomy" id="1218507"/>
    <lineage>
        <taxon>Bacteria</taxon>
        <taxon>Bacillati</taxon>
        <taxon>Bacillota</taxon>
        <taxon>Bacilli</taxon>
        <taxon>Lactobacillales</taxon>
        <taxon>Lactobacillaceae</taxon>
        <taxon>Lactobacillus</taxon>
    </lineage>
</organism>
<feature type="domain" description="Lantibiotic dehydratase N-terminal" evidence="1">
    <location>
        <begin position="42"/>
        <end position="672"/>
    </location>
</feature>
<proteinExistence type="predicted"/>
<dbReference type="Pfam" id="PF04738">
    <property type="entry name" value="Lant_dehydr_N"/>
    <property type="match status" value="1"/>
</dbReference>
<reference evidence="3 4" key="1">
    <citation type="submission" date="2015-01" db="EMBL/GenBank/DDBJ databases">
        <title>Comparative genomics of the lactic acid bacteria isolated from the honey bee gut.</title>
        <authorList>
            <person name="Ellegaard K.M."/>
            <person name="Tamarit D."/>
            <person name="Javelind E."/>
            <person name="Olofsson T."/>
            <person name="Andersson S.G."/>
            <person name="Vasquez A."/>
        </authorList>
    </citation>
    <scope>NUCLEOTIDE SEQUENCE [LARGE SCALE GENOMIC DNA]</scope>
    <source>
        <strain evidence="3 4">Hma8</strain>
        <plasmid evidence="3">pHma8p1</plasmid>
    </source>
</reference>
<comment type="caution">
    <text evidence="3">The sequence shown here is derived from an EMBL/GenBank/DDBJ whole genome shotgun (WGS) entry which is preliminary data.</text>
</comment>
<dbReference type="InterPro" id="IPR023809">
    <property type="entry name" value="Thiopep_bacteriocin_synth_dom"/>
</dbReference>
<geneLocation type="plasmid" evidence="3">
    <name>pHma8p1</name>
</geneLocation>
<evidence type="ECO:0000259" key="1">
    <source>
        <dbReference type="Pfam" id="PF04738"/>
    </source>
</evidence>
<protein>
    <recommendedName>
        <fullName evidence="5">Lantibiotic dehydratase</fullName>
    </recommendedName>
</protein>
<sequence>MSKYILEEYYTIRAPFYGMEEYKDFFTDQAQHNFQLMDLLKNKQFMEILLVNNRKLFNEASKIKFLKSGSKKYRHITKSIFNYFNRLCARATPYGLNASISLNKINDSSKRNDCKKYKYVRPDLEWLSRVIKKIQSNPENITKLYVKWNELAVKDGSFYKLLYVANSSKNDLLKRIKETPIVKYIYEASQDTVLVKSLVDDLCDFYKISDSQKVIIYISKLISNEFLLTNLSIDTLNNNPFSSLIKKLSFLDIEADLKNKLVFLKNEINKYSLMKIGEGIDEYNKIISIMESIAKTDNYLQVDLKSNENAPKLTEKIKNLTETIDYLEKITPSYIKSYYLEQYKIKFLKKYGLYTEVDLLELLNPSIGCGFPYSTKILSNLSDDETQTSIKLKENILNTIKEGRNYCDIEKCSLPEYKEPKEDMYFPSSLEVFIQTLTSKQINNSKIDAFFVPNSGSDMSGKSFGRFSYMFNEKNYLMEPNEIEILDNPKNKRNLNILANYNMRSRAVSVGTLIDSYKDTNIVNLKNILVGLESVNDHYFFYFKLKKRAQKVRFSSTSMVNYRNGEILSYISSFLIEASHEKEKNPFYIIRLLESYENFPFIPGFFYKNVLLTPRRWNLNANTIDLNQTAQALLKELEVFMAKWEVPNMVYLEKGDNRILLNLKLNDHKQMLVKELKKARNNISIYECLANKSSDLNEYVLSFFANTRSRKQTSLNISSEQIVSPNARNRKYILGDEWVYMKLYCLKSAASKIIKNDLFSLYKQLKANRTISSFHYLLYTDDDFHIRVRFKLVDKDKLIYLINAINSWAHYLLEEHMISNIVFDSYDRELERYGGLYSINKIENIFYKDSLAAIEFYSLPKNEYTDLNIVESLENFSLQLGVPQTILSATLEKMFYNTHLHKEVFKNSQSYVQMHKQSFINFVKEKSLNSNKVSFYKALLQTDDKVLNKYNQQLLFSLFHMHCNRLGIEHGKSEQRIMCLWTQFAKEAQYYLGN</sequence>
<dbReference type="NCBIfam" id="TIGR03891">
    <property type="entry name" value="thiopep_ocin"/>
    <property type="match status" value="1"/>
</dbReference>
<dbReference type="PATRIC" id="fig|1218507.3.peg.61"/>